<keyword evidence="3" id="KW-0813">Transport</keyword>
<keyword evidence="5 8" id="KW-1133">Transmembrane helix</keyword>
<evidence type="ECO:0000256" key="4">
    <source>
        <dbReference type="ARBA" id="ARBA00022692"/>
    </source>
</evidence>
<keyword evidence="4 8" id="KW-0812">Transmembrane</keyword>
<evidence type="ECO:0000256" key="3">
    <source>
        <dbReference type="ARBA" id="ARBA00022448"/>
    </source>
</evidence>
<dbReference type="InterPro" id="IPR050277">
    <property type="entry name" value="Sodium:Solute_Symporter"/>
</dbReference>
<dbReference type="InterPro" id="IPR001734">
    <property type="entry name" value="Na/solute_symporter"/>
</dbReference>
<feature type="transmembrane region" description="Helical" evidence="8">
    <location>
        <begin position="44"/>
        <end position="63"/>
    </location>
</feature>
<feature type="transmembrane region" description="Helical" evidence="8">
    <location>
        <begin position="150"/>
        <end position="172"/>
    </location>
</feature>
<feature type="transmembrane region" description="Helical" evidence="8">
    <location>
        <begin position="400"/>
        <end position="416"/>
    </location>
</feature>
<evidence type="ECO:0000256" key="7">
    <source>
        <dbReference type="RuleBase" id="RU362091"/>
    </source>
</evidence>
<proteinExistence type="inferred from homology"/>
<dbReference type="PANTHER" id="PTHR48086">
    <property type="entry name" value="SODIUM/PROLINE SYMPORTER-RELATED"/>
    <property type="match status" value="1"/>
</dbReference>
<dbReference type="AlphaFoldDB" id="E4TJ87"/>
<accession>E4TJ87</accession>
<comment type="subcellular location">
    <subcellularLocation>
        <location evidence="1">Membrane</location>
        <topology evidence="1">Multi-pass membrane protein</topology>
    </subcellularLocation>
</comment>
<comment type="similarity">
    <text evidence="2 7">Belongs to the sodium:solute symporter (SSF) (TC 2.A.21) family.</text>
</comment>
<evidence type="ECO:0000256" key="1">
    <source>
        <dbReference type="ARBA" id="ARBA00004141"/>
    </source>
</evidence>
<dbReference type="Proteomes" id="UP000007039">
    <property type="component" value="Chromosome"/>
</dbReference>
<dbReference type="STRING" id="768670.Calni_0210"/>
<feature type="transmembrane region" description="Helical" evidence="8">
    <location>
        <begin position="292"/>
        <end position="322"/>
    </location>
</feature>
<dbReference type="eggNOG" id="COG0591">
    <property type="taxonomic scope" value="Bacteria"/>
</dbReference>
<dbReference type="Gene3D" id="1.20.1730.10">
    <property type="entry name" value="Sodium/glucose cotransporter"/>
    <property type="match status" value="1"/>
</dbReference>
<feature type="transmembrane region" description="Helical" evidence="8">
    <location>
        <begin position="252"/>
        <end position="272"/>
    </location>
</feature>
<dbReference type="InterPro" id="IPR038377">
    <property type="entry name" value="Na/Glc_symporter_sf"/>
</dbReference>
<dbReference type="HOGENOM" id="CLU_018808_15_3_0"/>
<evidence type="ECO:0000313" key="9">
    <source>
        <dbReference type="EMBL" id="ADR18123.1"/>
    </source>
</evidence>
<dbReference type="PROSITE" id="PS50283">
    <property type="entry name" value="NA_SOLUT_SYMP_3"/>
    <property type="match status" value="1"/>
</dbReference>
<evidence type="ECO:0000256" key="6">
    <source>
        <dbReference type="ARBA" id="ARBA00023136"/>
    </source>
</evidence>
<reference key="1">
    <citation type="submission" date="2010-11" db="EMBL/GenBank/DDBJ databases">
        <title>The complete genome of chromosome of Calditerrivibrio nitroreducens DSM 19672.</title>
        <authorList>
            <consortium name="US DOE Joint Genome Institute (JGI-PGF)"/>
            <person name="Lucas S."/>
            <person name="Copeland A."/>
            <person name="Lapidus A."/>
            <person name="Bruce D."/>
            <person name="Goodwin L."/>
            <person name="Pitluck S."/>
            <person name="Kyrpides N."/>
            <person name="Mavromatis K."/>
            <person name="Ivanova N."/>
            <person name="Mikhailova N."/>
            <person name="Zeytun A."/>
            <person name="Brettin T."/>
            <person name="Detter J.C."/>
            <person name="Tapia R."/>
            <person name="Han C."/>
            <person name="Land M."/>
            <person name="Hauser L."/>
            <person name="Markowitz V."/>
            <person name="Cheng J.-F."/>
            <person name="Hugenholtz P."/>
            <person name="Woyke T."/>
            <person name="Wu D."/>
            <person name="Spring S."/>
            <person name="Schroeder M."/>
            <person name="Brambilla E."/>
            <person name="Klenk H.-P."/>
            <person name="Eisen J.A."/>
        </authorList>
    </citation>
    <scope>NUCLEOTIDE SEQUENCE [LARGE SCALE GENOMIC DNA]</scope>
    <source>
        <strain>DSM 19672</strain>
    </source>
</reference>
<feature type="transmembrane region" description="Helical" evidence="8">
    <location>
        <begin position="6"/>
        <end position="24"/>
    </location>
</feature>
<feature type="transmembrane region" description="Helical" evidence="8">
    <location>
        <begin position="375"/>
        <end position="393"/>
    </location>
</feature>
<gene>
    <name evidence="9" type="ordered locus">Calni_0210</name>
</gene>
<feature type="transmembrane region" description="Helical" evidence="8">
    <location>
        <begin position="75"/>
        <end position="95"/>
    </location>
</feature>
<evidence type="ECO:0000256" key="5">
    <source>
        <dbReference type="ARBA" id="ARBA00022989"/>
    </source>
</evidence>
<sequence length="421" mass="47564" precursor="true">MTTTDINSLIFFLFLVIFITYTLFKNRVSRESYEWTLYGRKLNFYHVAFLIVGTLVGGASTIGTTQMAYEYGAPSLIFTFSSAFACLILGIFFSYKLRESESITVIELIGKRFGENTRKYLSFFALAGIFLQTVAQMIAASSIIRANMKVSFETSIVVTSFFIFFFIVLFGIKGASFLGQYKFYMLYIILALSLIIIFKKGFYFIQTNLNEYGFARGLKDTLSTILGVLSTQTYLQAIFAAKDIKHARNGSLLAALIIPPVGLGFYLIGIYMKYNRPDIQITSDVLPIFIQTYIPFGISSIFLVFIFIISIGTASGLFLGTLTMLFEDHLKIYYKKVSDNPIFFYRIAGLILIIISSMITLNVKSGILEWSFLSMGLRGSSIFLPLIIIIFNLRYGKKASFLIYALPILYIIYTLISKLKA</sequence>
<keyword evidence="10" id="KW-1185">Reference proteome</keyword>
<evidence type="ECO:0000256" key="2">
    <source>
        <dbReference type="ARBA" id="ARBA00006434"/>
    </source>
</evidence>
<evidence type="ECO:0000313" key="10">
    <source>
        <dbReference type="Proteomes" id="UP000007039"/>
    </source>
</evidence>
<dbReference type="PANTHER" id="PTHR48086:SF7">
    <property type="entry name" value="SODIUM-SOLUTE SYMPORTER-RELATED"/>
    <property type="match status" value="1"/>
</dbReference>
<dbReference type="Pfam" id="PF00474">
    <property type="entry name" value="SSF"/>
    <property type="match status" value="1"/>
</dbReference>
<feature type="transmembrane region" description="Helical" evidence="8">
    <location>
        <begin position="343"/>
        <end position="363"/>
    </location>
</feature>
<dbReference type="EMBL" id="CP002347">
    <property type="protein sequence ID" value="ADR18123.1"/>
    <property type="molecule type" value="Genomic_DNA"/>
</dbReference>
<protein>
    <submittedName>
        <fullName evidence="9">Na+/solute symporter</fullName>
    </submittedName>
</protein>
<dbReference type="GO" id="GO:0022857">
    <property type="term" value="F:transmembrane transporter activity"/>
    <property type="evidence" value="ECO:0007669"/>
    <property type="project" value="InterPro"/>
</dbReference>
<name>E4TJ87_CALNY</name>
<feature type="transmembrane region" description="Helical" evidence="8">
    <location>
        <begin position="184"/>
        <end position="202"/>
    </location>
</feature>
<feature type="transmembrane region" description="Helical" evidence="8">
    <location>
        <begin position="120"/>
        <end position="144"/>
    </location>
</feature>
<dbReference type="GO" id="GO:0005886">
    <property type="term" value="C:plasma membrane"/>
    <property type="evidence" value="ECO:0007669"/>
    <property type="project" value="TreeGrafter"/>
</dbReference>
<evidence type="ECO:0000256" key="8">
    <source>
        <dbReference type="SAM" id="Phobius"/>
    </source>
</evidence>
<organism evidence="9 10">
    <name type="scientific">Calditerrivibrio nitroreducens (strain DSM 19672 / NBRC 101217 / Yu37-1)</name>
    <dbReference type="NCBI Taxonomy" id="768670"/>
    <lineage>
        <taxon>Bacteria</taxon>
        <taxon>Pseudomonadati</taxon>
        <taxon>Deferribacterota</taxon>
        <taxon>Deferribacteres</taxon>
        <taxon>Deferribacterales</taxon>
        <taxon>Calditerrivibrionaceae</taxon>
    </lineage>
</organism>
<keyword evidence="6 8" id="KW-0472">Membrane</keyword>
<reference evidence="9 10" key="2">
    <citation type="journal article" date="2011" name="Stand. Genomic Sci.">
        <title>Complete genome sequence of Calditerrivibrio nitroreducens type strain (Yu37-1).</title>
        <authorList>
            <person name="Pitluck S."/>
            <person name="Sikorski J."/>
            <person name="Zeytun A."/>
            <person name="Lapidus A."/>
            <person name="Nolan M."/>
            <person name="Lucas S."/>
            <person name="Hammon N."/>
            <person name="Deshpande S."/>
            <person name="Cheng J.F."/>
            <person name="Tapia R."/>
            <person name="Han C."/>
            <person name="Goodwin L."/>
            <person name="Liolios K."/>
            <person name="Pagani I."/>
            <person name="Ivanova N."/>
            <person name="Mavromatis K."/>
            <person name="Pati A."/>
            <person name="Chen A."/>
            <person name="Palaniappan K."/>
            <person name="Hauser L."/>
            <person name="Chang Y.J."/>
            <person name="Jeffries C.D."/>
            <person name="Detter J.C."/>
            <person name="Brambilla E."/>
            <person name="Djao O.D."/>
            <person name="Rohde M."/>
            <person name="Spring S."/>
            <person name="Goker M."/>
            <person name="Woyke T."/>
            <person name="Bristow J."/>
            <person name="Eisen J.A."/>
            <person name="Markowitz V."/>
            <person name="Hugenholtz P."/>
            <person name="Kyrpides N.C."/>
            <person name="Klenk H.P."/>
            <person name="Land M."/>
        </authorList>
    </citation>
    <scope>NUCLEOTIDE SEQUENCE [LARGE SCALE GENOMIC DNA]</scope>
    <source>
        <strain evidence="10">DSM 19672 / NBRC 101217 / Yu37-1</strain>
    </source>
</reference>
<dbReference type="KEGG" id="cni:Calni_0210"/>